<reference evidence="4" key="1">
    <citation type="journal article" date="2008" name="Insect Biochem. Mol. Biol.">
        <title>The genome of a lepidopteran model insect, the silkworm Bombyx mori.</title>
        <authorList>
            <consortium name="International Silkworm Genome Consortium"/>
        </authorList>
    </citation>
    <scope>NUCLEOTIDE SEQUENCE [LARGE SCALE GENOMIC DNA]</scope>
    <source>
        <strain evidence="4">p50T</strain>
    </source>
</reference>
<dbReference type="PANTHER" id="PTHR46599:SF3">
    <property type="entry name" value="PIGGYBAC TRANSPOSABLE ELEMENT-DERIVED PROTEIN 4"/>
    <property type="match status" value="1"/>
</dbReference>
<dbReference type="InterPro" id="IPR029526">
    <property type="entry name" value="PGBD"/>
</dbReference>
<proteinExistence type="predicted"/>
<sequence length="604" mass="68955">MEVGGIVPSHALMPSSSNSPVPDDEINASLINYGSETESDEEEVGIGQSLVVPRVVRMLMDEDEEDEENGLNVSLEWPTQSSICTSKPASPMLPTPTPVSPTPMEPSNKFKFVWRAVSMPQIEPHLRREPFSQINSGPTVSFASPYEAFIAIWDREIMEVIVRETNIYAQKLATAMLENGTIYPISRITHWQDTNVNELYTYFAIVLAMGKVVKSRLEEYWSTSQDIFSTPCFSTEMTHDRFLLLSKCLHFNSNNYCDPALLTQHQIKLLKIKPLIDHLNNKFSELYNLSQNLVIDESLTTWKGWLDINQSFPNEAATAEIKAYELCESQSGYLWRFELHAGLDTSTPQDNPISGTVPALVLRLLDGLEHKGHTIWMDSFFNSPALARELKVRGFDCVGTLRTNRQFVPYDLTRLTIKDLTVGQVLGCTSGDVDLMVWRDRKRAAFISTYHGLASTRFREKLKPTVVHDYSLCMDRLDRRDRLLATFPIERRTKAWSKKFFRRLLNISVLNSYILLQNQSLLHRNFRNALVTDLLTAHRTPKPNTTTIATQVHYPAQYPLIKRGKSDRLRRQCAVCPKRTVSYCKACNVAMCTYTCYETYHTSH</sequence>
<feature type="domain" description="PiggyBac transposable element-derived protein" evidence="2">
    <location>
        <begin position="144"/>
        <end position="513"/>
    </location>
</feature>
<organism evidence="3 4">
    <name type="scientific">Bombyx mori</name>
    <name type="common">Silk moth</name>
    <dbReference type="NCBI Taxonomy" id="7091"/>
    <lineage>
        <taxon>Eukaryota</taxon>
        <taxon>Metazoa</taxon>
        <taxon>Ecdysozoa</taxon>
        <taxon>Arthropoda</taxon>
        <taxon>Hexapoda</taxon>
        <taxon>Insecta</taxon>
        <taxon>Pterygota</taxon>
        <taxon>Neoptera</taxon>
        <taxon>Endopterygota</taxon>
        <taxon>Lepidoptera</taxon>
        <taxon>Glossata</taxon>
        <taxon>Ditrysia</taxon>
        <taxon>Bombycoidea</taxon>
        <taxon>Bombycidae</taxon>
        <taxon>Bombycinae</taxon>
        <taxon>Bombyx</taxon>
    </lineage>
</organism>
<evidence type="ECO:0000313" key="4">
    <source>
        <dbReference type="Proteomes" id="UP000005204"/>
    </source>
</evidence>
<dbReference type="PANTHER" id="PTHR46599">
    <property type="entry name" value="PIGGYBAC TRANSPOSABLE ELEMENT-DERIVED PROTEIN 4"/>
    <property type="match status" value="1"/>
</dbReference>
<feature type="region of interest" description="Disordered" evidence="1">
    <location>
        <begin position="85"/>
        <end position="104"/>
    </location>
</feature>
<dbReference type="EnsemblMetazoa" id="XM_038016832.1">
    <property type="protein sequence ID" value="XP_037872760.1"/>
    <property type="gene ID" value="LOC105841629"/>
</dbReference>
<feature type="compositionally biased region" description="Pro residues" evidence="1">
    <location>
        <begin position="91"/>
        <end position="104"/>
    </location>
</feature>
<name>A0A8R2QZ80_BOMMO</name>
<evidence type="ECO:0000259" key="2">
    <source>
        <dbReference type="Pfam" id="PF13843"/>
    </source>
</evidence>
<accession>A0A8R2QZ80</accession>
<feature type="region of interest" description="Disordered" evidence="1">
    <location>
        <begin position="1"/>
        <end position="25"/>
    </location>
</feature>
<evidence type="ECO:0000256" key="1">
    <source>
        <dbReference type="SAM" id="MobiDB-lite"/>
    </source>
</evidence>
<keyword evidence="4" id="KW-1185">Reference proteome</keyword>
<evidence type="ECO:0000313" key="3">
    <source>
        <dbReference type="EnsemblMetazoa" id="XP_037872760.1"/>
    </source>
</evidence>
<dbReference type="Proteomes" id="UP000005204">
    <property type="component" value="Unassembled WGS sequence"/>
</dbReference>
<dbReference type="AlphaFoldDB" id="A0A8R2QZ80"/>
<reference evidence="3" key="2">
    <citation type="submission" date="2022-06" db="UniProtKB">
        <authorList>
            <consortium name="EnsemblMetazoa"/>
        </authorList>
    </citation>
    <scope>IDENTIFICATION</scope>
    <source>
        <strain evidence="3">p50T (Dazao)</strain>
    </source>
</reference>
<dbReference type="Pfam" id="PF13843">
    <property type="entry name" value="DDE_Tnp_1_7"/>
    <property type="match status" value="1"/>
</dbReference>
<protein>
    <recommendedName>
        <fullName evidence="2">PiggyBac transposable element-derived protein domain-containing protein</fullName>
    </recommendedName>
</protein>